<gene>
    <name evidence="1" type="ORF">BDV38DRAFT_278972</name>
</gene>
<protein>
    <submittedName>
        <fullName evidence="1">Uncharacterized protein</fullName>
    </submittedName>
</protein>
<dbReference type="Proteomes" id="UP000325672">
    <property type="component" value="Unassembled WGS sequence"/>
</dbReference>
<reference evidence="1 2" key="1">
    <citation type="submission" date="2019-04" db="EMBL/GenBank/DDBJ databases">
        <title>Friends and foes A comparative genomics study of 23 Aspergillus species from section Flavi.</title>
        <authorList>
            <consortium name="DOE Joint Genome Institute"/>
            <person name="Kjaerbolling I."/>
            <person name="Vesth T."/>
            <person name="Frisvad J.C."/>
            <person name="Nybo J.L."/>
            <person name="Theobald S."/>
            <person name="Kildgaard S."/>
            <person name="Isbrandt T."/>
            <person name="Kuo A."/>
            <person name="Sato A."/>
            <person name="Lyhne E.K."/>
            <person name="Kogle M.E."/>
            <person name="Wiebenga A."/>
            <person name="Kun R.S."/>
            <person name="Lubbers R.J."/>
            <person name="Makela M.R."/>
            <person name="Barry K."/>
            <person name="Chovatia M."/>
            <person name="Clum A."/>
            <person name="Daum C."/>
            <person name="Haridas S."/>
            <person name="He G."/>
            <person name="LaButti K."/>
            <person name="Lipzen A."/>
            <person name="Mondo S."/>
            <person name="Riley R."/>
            <person name="Salamov A."/>
            <person name="Simmons B.A."/>
            <person name="Magnuson J.K."/>
            <person name="Henrissat B."/>
            <person name="Mortensen U.H."/>
            <person name="Larsen T.O."/>
            <person name="Devries R.P."/>
            <person name="Grigoriev I.V."/>
            <person name="Machida M."/>
            <person name="Baker S.E."/>
            <person name="Andersen M.R."/>
        </authorList>
    </citation>
    <scope>NUCLEOTIDE SEQUENCE [LARGE SCALE GENOMIC DNA]</scope>
    <source>
        <strain evidence="1 2">CBS 117625</strain>
    </source>
</reference>
<sequence length="260" mass="30028">MSPYIHLPSVDPSLLSNKQHTSILKDPAVDVTNDYGTPNLLFFYFVPFLPDDRKPDIQALQDEIQSWNAWELGQTEVQVKHRIADKSLPSDDSTASRVKRTNYRAKVVDYLRESSETTCHSGPFSEDINVAEVNGKIRNVLKDFYGQELLPAQFSVILNIITDLIASQPDADNKYLFTYIYYHYDVDQKVFKPDIRQLQFSVTQTTPEDGNDTVRLDISNLNHVYSLLREKWRSVRHDAEEVIEAGEKIRKEMALNFYFS</sequence>
<evidence type="ECO:0000313" key="1">
    <source>
        <dbReference type="EMBL" id="KAE8141618.1"/>
    </source>
</evidence>
<evidence type="ECO:0000313" key="2">
    <source>
        <dbReference type="Proteomes" id="UP000325672"/>
    </source>
</evidence>
<dbReference type="EMBL" id="ML743557">
    <property type="protein sequence ID" value="KAE8141618.1"/>
    <property type="molecule type" value="Genomic_DNA"/>
</dbReference>
<dbReference type="OrthoDB" id="4719947at2759"/>
<proteinExistence type="predicted"/>
<dbReference type="GeneID" id="43643084"/>
<dbReference type="AlphaFoldDB" id="A0A5N6T5N3"/>
<accession>A0A5N6T5N3</accession>
<keyword evidence="2" id="KW-1185">Reference proteome</keyword>
<name>A0A5N6T5N3_ASPPS</name>
<organism evidence="1 2">
    <name type="scientific">Aspergillus pseudotamarii</name>
    <dbReference type="NCBI Taxonomy" id="132259"/>
    <lineage>
        <taxon>Eukaryota</taxon>
        <taxon>Fungi</taxon>
        <taxon>Dikarya</taxon>
        <taxon>Ascomycota</taxon>
        <taxon>Pezizomycotina</taxon>
        <taxon>Eurotiomycetes</taxon>
        <taxon>Eurotiomycetidae</taxon>
        <taxon>Eurotiales</taxon>
        <taxon>Aspergillaceae</taxon>
        <taxon>Aspergillus</taxon>
        <taxon>Aspergillus subgen. Circumdati</taxon>
    </lineage>
</organism>
<dbReference type="RefSeq" id="XP_031917681.1">
    <property type="nucleotide sequence ID" value="XM_032058874.1"/>
</dbReference>